<accession>A0A914PRR2</accession>
<evidence type="ECO:0000313" key="3">
    <source>
        <dbReference type="WBParaSite" id="PDA_v2.g18836.t1"/>
    </source>
</evidence>
<feature type="compositionally biased region" description="Acidic residues" evidence="1">
    <location>
        <begin position="57"/>
        <end position="77"/>
    </location>
</feature>
<feature type="compositionally biased region" description="Acidic residues" evidence="1">
    <location>
        <begin position="173"/>
        <end position="186"/>
    </location>
</feature>
<keyword evidence="2" id="KW-1185">Reference proteome</keyword>
<feature type="region of interest" description="Disordered" evidence="1">
    <location>
        <begin position="329"/>
        <end position="379"/>
    </location>
</feature>
<sequence>MEQEYTEDENSGDSVEILDETLSGEEELEIDEPGTSSSKNPRRSTRTTVISRLNTSNEEEMQPSPDVEAEEGFEEQEEWKPQEKPKRRKKAPMTKRKRRERSDKRPAIKITHITSAATGRPRGRPRRFTQQASEVPHSEGQFDIFDEDKTPEREDKDVKEDTKNQQKTKEEEVITLEEDDEKEDSDIIFIPQEEPDSPKPPTPEYSQPPQQSAQSIVVYGLEESEEEFSGSDSERTISDDDRNFDQYIEDHEQYDPEEIERPIEEIAQGSGAIVIDTIQSQHLQQQQYQHSTVTINDEYDENTMCSVELELAQYAREDERNAQLDREMEEIGLKEDGATSSSTARYREDRIDRSNIQALRLDDDDEQKPHKLTNSNNNL</sequence>
<feature type="compositionally biased region" description="Basic and acidic residues" evidence="1">
    <location>
        <begin position="147"/>
        <end position="172"/>
    </location>
</feature>
<feature type="compositionally biased region" description="Basic residues" evidence="1">
    <location>
        <begin position="85"/>
        <end position="99"/>
    </location>
</feature>
<proteinExistence type="predicted"/>
<reference evidence="3" key="1">
    <citation type="submission" date="2022-11" db="UniProtKB">
        <authorList>
            <consortium name="WormBaseParasite"/>
        </authorList>
    </citation>
    <scope>IDENTIFICATION</scope>
</reference>
<evidence type="ECO:0000313" key="2">
    <source>
        <dbReference type="Proteomes" id="UP000887578"/>
    </source>
</evidence>
<organism evidence="2 3">
    <name type="scientific">Panagrolaimus davidi</name>
    <dbReference type="NCBI Taxonomy" id="227884"/>
    <lineage>
        <taxon>Eukaryota</taxon>
        <taxon>Metazoa</taxon>
        <taxon>Ecdysozoa</taxon>
        <taxon>Nematoda</taxon>
        <taxon>Chromadorea</taxon>
        <taxon>Rhabditida</taxon>
        <taxon>Tylenchina</taxon>
        <taxon>Panagrolaimomorpha</taxon>
        <taxon>Panagrolaimoidea</taxon>
        <taxon>Panagrolaimidae</taxon>
        <taxon>Panagrolaimus</taxon>
    </lineage>
</organism>
<protein>
    <submittedName>
        <fullName evidence="3">Uncharacterized protein</fullName>
    </submittedName>
</protein>
<feature type="compositionally biased region" description="Acidic residues" evidence="1">
    <location>
        <begin position="1"/>
        <end position="32"/>
    </location>
</feature>
<name>A0A914PRR2_9BILA</name>
<feature type="compositionally biased region" description="Polar residues" evidence="1">
    <location>
        <begin position="46"/>
        <end position="56"/>
    </location>
</feature>
<dbReference type="WBParaSite" id="PDA_v2.g18836.t1">
    <property type="protein sequence ID" value="PDA_v2.g18836.t1"/>
    <property type="gene ID" value="PDA_v2.g18836"/>
</dbReference>
<dbReference type="AlphaFoldDB" id="A0A914PRR2"/>
<evidence type="ECO:0000256" key="1">
    <source>
        <dbReference type="SAM" id="MobiDB-lite"/>
    </source>
</evidence>
<feature type="compositionally biased region" description="Polar residues" evidence="1">
    <location>
        <begin position="204"/>
        <end position="215"/>
    </location>
</feature>
<dbReference type="Proteomes" id="UP000887578">
    <property type="component" value="Unplaced"/>
</dbReference>
<feature type="compositionally biased region" description="Basic and acidic residues" evidence="1">
    <location>
        <begin position="232"/>
        <end position="247"/>
    </location>
</feature>
<feature type="region of interest" description="Disordered" evidence="1">
    <location>
        <begin position="1"/>
        <end position="247"/>
    </location>
</feature>